<dbReference type="InterPro" id="IPR037026">
    <property type="entry name" value="Vgr_OB-fold_dom_sf"/>
</dbReference>
<reference evidence="2 3" key="1">
    <citation type="submission" date="2019-09" db="EMBL/GenBank/DDBJ databases">
        <authorList>
            <person name="Chandra G."/>
            <person name="Truman W A."/>
        </authorList>
    </citation>
    <scope>NUCLEOTIDE SEQUENCE [LARGE SCALE GENOMIC DNA]</scope>
    <source>
        <strain evidence="2">PS723</strain>
    </source>
</reference>
<protein>
    <recommendedName>
        <fullName evidence="1">Gp5/Type VI secretion system Vgr protein OB-fold domain-containing protein</fullName>
    </recommendedName>
</protein>
<dbReference type="RefSeq" id="WP_150804114.1">
    <property type="nucleotide sequence ID" value="NZ_CABVHY010000012.1"/>
</dbReference>
<dbReference type="Gene3D" id="3.55.50.10">
    <property type="entry name" value="Baseplate protein-like domains"/>
    <property type="match status" value="1"/>
</dbReference>
<dbReference type="Gene3D" id="2.30.110.50">
    <property type="match status" value="1"/>
</dbReference>
<evidence type="ECO:0000313" key="3">
    <source>
        <dbReference type="Proteomes" id="UP000379480"/>
    </source>
</evidence>
<dbReference type="Pfam" id="PF05954">
    <property type="entry name" value="Phage_GPD"/>
    <property type="match status" value="1"/>
</dbReference>
<dbReference type="Gene3D" id="2.40.50.230">
    <property type="entry name" value="Gp5 N-terminal domain"/>
    <property type="match status" value="1"/>
</dbReference>
<dbReference type="Pfam" id="PF04717">
    <property type="entry name" value="Phage_base_V"/>
    <property type="match status" value="1"/>
</dbReference>
<accession>A0A5E7D0Z4</accession>
<dbReference type="InterPro" id="IPR006531">
    <property type="entry name" value="Gp5/Vgr_OB"/>
</dbReference>
<dbReference type="SUPFAM" id="SSF69279">
    <property type="entry name" value="Phage tail proteins"/>
    <property type="match status" value="2"/>
</dbReference>
<sequence length="540" mass="59305">MSNPVSEPFFRLDIAGLPHPLNVLAFTGSESISEPFVFELHLIIDDPQLDLGGLMYRCAYLQVFDGQGGIHGQIHGLSQDLHCAPQRLCRVRLGPKLACLAQRYNQRVFTDLTVPEIIKRVLHEHGIREGEYCLELTGTYRARDYCTQYRESDLQFLQRLCAQERIHYHFQHQRRGHCVVFADTQRSFHQSDSCFFSTEGQAPAIRTFSVHAQLRADEPAERAEHIAEGQSDLALLRSGSLMRLSGHPFTDWNDLWLLTSVQHQGAQAAALESKGAFSGELPSACQYRNHFRATPREVSFVPPRSLLKPRMSGIQRAWVVDAAPAPQGMIAVQFDWLYQGQGSNQDPCWVPVLNELAGETTQGLQAGMEVLVSFAQGDPDQPLIIGFLPEAAFGTANVPGENVAAGPCEEPALLHADLDPARFVGAGQSIQLADGLELRFDTGSEMHFKVGNSTVKLDAAGLGLSSAQIILEARQRESGSVPIACSPLLLPEQEDLLTLVQASHPLMLLCLLPEGGSFTHCKQNVCTCRLLARAGKSGGV</sequence>
<evidence type="ECO:0000259" key="1">
    <source>
        <dbReference type="Pfam" id="PF04717"/>
    </source>
</evidence>
<dbReference type="OrthoDB" id="9762420at2"/>
<evidence type="ECO:0000313" key="2">
    <source>
        <dbReference type="EMBL" id="VVO01272.1"/>
    </source>
</evidence>
<dbReference type="SUPFAM" id="SSF69255">
    <property type="entry name" value="gp5 N-terminal domain-like"/>
    <property type="match status" value="1"/>
</dbReference>
<dbReference type="EMBL" id="CABVHY010000012">
    <property type="protein sequence ID" value="VVO01272.1"/>
    <property type="molecule type" value="Genomic_DNA"/>
</dbReference>
<gene>
    <name evidence="2" type="ORF">PS723_02658</name>
</gene>
<feature type="domain" description="Gp5/Type VI secretion system Vgr protein OB-fold" evidence="1">
    <location>
        <begin position="316"/>
        <end position="388"/>
    </location>
</feature>
<name>A0A5E7D0Z4_PSEFL</name>
<organism evidence="2 3">
    <name type="scientific">Pseudomonas fluorescens</name>
    <dbReference type="NCBI Taxonomy" id="294"/>
    <lineage>
        <taxon>Bacteria</taxon>
        <taxon>Pseudomonadati</taxon>
        <taxon>Pseudomonadota</taxon>
        <taxon>Gammaproteobacteria</taxon>
        <taxon>Pseudomonadales</taxon>
        <taxon>Pseudomonadaceae</taxon>
        <taxon>Pseudomonas</taxon>
    </lineage>
</organism>
<proteinExistence type="predicted"/>
<dbReference type="AlphaFoldDB" id="A0A5E7D0Z4"/>
<dbReference type="Proteomes" id="UP000379480">
    <property type="component" value="Unassembled WGS sequence"/>
</dbReference>